<dbReference type="GO" id="GO:0016491">
    <property type="term" value="F:oxidoreductase activity"/>
    <property type="evidence" value="ECO:0007669"/>
    <property type="project" value="InterPro"/>
</dbReference>
<accession>A0A3D9L8Q3</accession>
<dbReference type="AlphaFoldDB" id="A0A3D9L8Q3"/>
<dbReference type="Pfam" id="PF01593">
    <property type="entry name" value="Amino_oxidase"/>
    <property type="match status" value="1"/>
</dbReference>
<comment type="caution">
    <text evidence="2">The sequence shown here is derived from an EMBL/GenBank/DDBJ whole genome shotgun (WGS) entry which is preliminary data.</text>
</comment>
<dbReference type="GO" id="GO:0016116">
    <property type="term" value="P:carotenoid metabolic process"/>
    <property type="evidence" value="ECO:0007669"/>
    <property type="project" value="InterPro"/>
</dbReference>
<reference evidence="2 3" key="1">
    <citation type="submission" date="2018-07" db="EMBL/GenBank/DDBJ databases">
        <title>Genomic Encyclopedia of Type Strains, Phase IV (KMG-IV): sequencing the most valuable type-strain genomes for metagenomic binning, comparative biology and taxonomic classification.</title>
        <authorList>
            <person name="Goeker M."/>
        </authorList>
    </citation>
    <scope>NUCLEOTIDE SEQUENCE [LARGE SCALE GENOMIC DNA]</scope>
    <source>
        <strain evidence="2 3">DSM 4134</strain>
    </source>
</reference>
<dbReference type="RefSeq" id="WP_115867330.1">
    <property type="nucleotide sequence ID" value="NZ_QREG01000004.1"/>
</dbReference>
<protein>
    <submittedName>
        <fullName evidence="2">Phytoene dehydrogenase-like protein</fullName>
    </submittedName>
</protein>
<dbReference type="SUPFAM" id="SSF51905">
    <property type="entry name" value="FAD/NAD(P)-binding domain"/>
    <property type="match status" value="1"/>
</dbReference>
<dbReference type="InterPro" id="IPR002937">
    <property type="entry name" value="Amino_oxidase"/>
</dbReference>
<evidence type="ECO:0000259" key="1">
    <source>
        <dbReference type="Pfam" id="PF01593"/>
    </source>
</evidence>
<organism evidence="2 3">
    <name type="scientific">Marinoscillum furvescens DSM 4134</name>
    <dbReference type="NCBI Taxonomy" id="1122208"/>
    <lineage>
        <taxon>Bacteria</taxon>
        <taxon>Pseudomonadati</taxon>
        <taxon>Bacteroidota</taxon>
        <taxon>Cytophagia</taxon>
        <taxon>Cytophagales</taxon>
        <taxon>Reichenbachiellaceae</taxon>
        <taxon>Marinoscillum</taxon>
    </lineage>
</organism>
<proteinExistence type="predicted"/>
<name>A0A3D9L8Q3_MARFU</name>
<gene>
    <name evidence="2" type="ORF">C7460_104277</name>
</gene>
<dbReference type="OrthoDB" id="9805195at2"/>
<keyword evidence="3" id="KW-1185">Reference proteome</keyword>
<evidence type="ECO:0000313" key="2">
    <source>
        <dbReference type="EMBL" id="REE01257.1"/>
    </source>
</evidence>
<dbReference type="PANTHER" id="PTHR46313:SF3">
    <property type="entry name" value="PROLYCOPENE ISOMERASE, CHLOROPLASTIC"/>
    <property type="match status" value="1"/>
</dbReference>
<dbReference type="Gene3D" id="3.50.50.60">
    <property type="entry name" value="FAD/NAD(P)-binding domain"/>
    <property type="match status" value="2"/>
</dbReference>
<evidence type="ECO:0000313" key="3">
    <source>
        <dbReference type="Proteomes" id="UP000256779"/>
    </source>
</evidence>
<dbReference type="InterPro" id="IPR045892">
    <property type="entry name" value="CrtISO-like"/>
</dbReference>
<dbReference type="PANTHER" id="PTHR46313">
    <property type="match status" value="1"/>
</dbReference>
<dbReference type="EMBL" id="QREG01000004">
    <property type="protein sequence ID" value="REE01257.1"/>
    <property type="molecule type" value="Genomic_DNA"/>
</dbReference>
<sequence length="478" mass="53711">MCDVIVIGSGMGSLTAAAMLALKGLQPLILEQNWIPGGCTTSYPRKGYTFEAGATTLVGLDDHMPLRYLLDATGIALPSRKLDLPMQVHLTNGQTLSRFQDLDRWIAECDQKFGVNSSAFWQEAYTMSKFVWQASTRYLHFPPERTTDYLRLLKKMRLNDVANIPAAWTTTEEVLIRHHLNTPDFRAFIDQQLLITAQNTAEQVNWLFGAAALCYTNYGNYYIDGGLRNLVNPLVEYITSQGGNLQLREPVVQIEDLGDQYQVTTKNTTYHSKYLVSGIPLNNLLDHCKFPVRYAPKVMKSEQLYSAFQMGIAYKPHNQLESLHHQIHITNALSGAGSSSIFLSLSHPEDTTRSPDPDTSVASISTHIPNPKHNIISTEEWEQQLLNELARRDIIRPENIVYQHSSGPRSWHKWTGRAHGFVGGYPQYKHIKPWQMVGARLDLKRAYHCGDTAYPGQGIPGATLSGIIAATKLTNDWL</sequence>
<dbReference type="InterPro" id="IPR036188">
    <property type="entry name" value="FAD/NAD-bd_sf"/>
</dbReference>
<feature type="domain" description="Amine oxidase" evidence="1">
    <location>
        <begin position="14"/>
        <end position="472"/>
    </location>
</feature>
<dbReference type="Proteomes" id="UP000256779">
    <property type="component" value="Unassembled WGS sequence"/>
</dbReference>